<keyword evidence="2" id="KW-0812">Transmembrane</keyword>
<keyword evidence="2" id="KW-0472">Membrane</keyword>
<dbReference type="PANTHER" id="PTHR36435">
    <property type="entry name" value="SLR1288 PROTEIN"/>
    <property type="match status" value="1"/>
</dbReference>
<accession>A0AAW9JHF3</accession>
<evidence type="ECO:0000259" key="3">
    <source>
        <dbReference type="Pfam" id="PF02517"/>
    </source>
</evidence>
<evidence type="ECO:0000256" key="1">
    <source>
        <dbReference type="ARBA" id="ARBA00009067"/>
    </source>
</evidence>
<feature type="transmembrane region" description="Helical" evidence="2">
    <location>
        <begin position="174"/>
        <end position="191"/>
    </location>
</feature>
<reference evidence="4" key="1">
    <citation type="submission" date="2023-12" db="EMBL/GenBank/DDBJ databases">
        <title>Molecular genomic analyses of Enterococcus cecorum from sepsis oubreaks in broilers.</title>
        <authorList>
            <person name="Rhoads D."/>
            <person name="Alrubaye A."/>
        </authorList>
    </citation>
    <scope>NUCLEOTIDE SEQUENCE</scope>
    <source>
        <strain evidence="4">1755</strain>
    </source>
</reference>
<organism evidence="4 5">
    <name type="scientific">Enterococcus cecorum</name>
    <dbReference type="NCBI Taxonomy" id="44008"/>
    <lineage>
        <taxon>Bacteria</taxon>
        <taxon>Bacillati</taxon>
        <taxon>Bacillota</taxon>
        <taxon>Bacilli</taxon>
        <taxon>Lactobacillales</taxon>
        <taxon>Enterococcaceae</taxon>
        <taxon>Enterococcus</taxon>
    </lineage>
</organism>
<keyword evidence="4" id="KW-0378">Hydrolase</keyword>
<gene>
    <name evidence="4" type="ORF">U1294_01520</name>
</gene>
<dbReference type="Pfam" id="PF02517">
    <property type="entry name" value="Rce1-like"/>
    <property type="match status" value="1"/>
</dbReference>
<evidence type="ECO:0000313" key="5">
    <source>
        <dbReference type="Proteomes" id="UP001290582"/>
    </source>
</evidence>
<comment type="similarity">
    <text evidence="1">Belongs to the UPF0177 family.</text>
</comment>
<feature type="transmembrane region" description="Helical" evidence="2">
    <location>
        <begin position="77"/>
        <end position="98"/>
    </location>
</feature>
<dbReference type="GO" id="GO:0004175">
    <property type="term" value="F:endopeptidase activity"/>
    <property type="evidence" value="ECO:0007669"/>
    <property type="project" value="UniProtKB-ARBA"/>
</dbReference>
<feature type="transmembrane region" description="Helical" evidence="2">
    <location>
        <begin position="40"/>
        <end position="61"/>
    </location>
</feature>
<dbReference type="InterPro" id="IPR052710">
    <property type="entry name" value="CAAX_protease"/>
</dbReference>
<dbReference type="RefSeq" id="WP_243192070.1">
    <property type="nucleotide sequence ID" value="NZ_CP010059.1"/>
</dbReference>
<dbReference type="EC" id="3.4.-.-" evidence="4"/>
<dbReference type="PANTHER" id="PTHR36435:SF1">
    <property type="entry name" value="CAAX AMINO TERMINAL PROTEASE FAMILY PROTEIN"/>
    <property type="match status" value="1"/>
</dbReference>
<evidence type="ECO:0000313" key="4">
    <source>
        <dbReference type="EMBL" id="MDZ5596907.1"/>
    </source>
</evidence>
<sequence>MNLKKVKNILLILGLTILVSFTNFEVFFNLSAQELGNQQFKWLVIDGVFAILIVSLTYLIYKKVIKNDKDVSIKNKLLMTLGFTLLAVGINYLYGLFIDTTANQNLVNEMRMQAPILAAFQVRLFAPIIEEMIWRGIFMNLFFMKNTAISKVCQVFTSGLFFGFLHTYGINFELLLYSIIGWILASTYYFTKDIRCPIIVHLALNNI</sequence>
<dbReference type="AlphaFoldDB" id="A0AAW9JHF3"/>
<evidence type="ECO:0000256" key="2">
    <source>
        <dbReference type="SAM" id="Phobius"/>
    </source>
</evidence>
<protein>
    <submittedName>
        <fullName evidence="4">CPBP family intramembrane glutamic endopeptidase</fullName>
        <ecNumber evidence="4">3.4.-.-</ecNumber>
    </submittedName>
</protein>
<proteinExistence type="inferred from homology"/>
<feature type="domain" description="CAAX prenyl protease 2/Lysostaphin resistance protein A-like" evidence="3">
    <location>
        <begin position="115"/>
        <end position="205"/>
    </location>
</feature>
<dbReference type="InterPro" id="IPR003675">
    <property type="entry name" value="Rce1/LyrA-like_dom"/>
</dbReference>
<dbReference type="GO" id="GO:0080120">
    <property type="term" value="P:CAAX-box protein maturation"/>
    <property type="evidence" value="ECO:0007669"/>
    <property type="project" value="UniProtKB-ARBA"/>
</dbReference>
<dbReference type="Proteomes" id="UP001290582">
    <property type="component" value="Unassembled WGS sequence"/>
</dbReference>
<keyword evidence="2" id="KW-1133">Transmembrane helix</keyword>
<comment type="caution">
    <text evidence="4">The sequence shown here is derived from an EMBL/GenBank/DDBJ whole genome shotgun (WGS) entry which is preliminary data.</text>
</comment>
<dbReference type="EMBL" id="JAXOGL010000002">
    <property type="protein sequence ID" value="MDZ5596907.1"/>
    <property type="molecule type" value="Genomic_DNA"/>
</dbReference>
<name>A0AAW9JHF3_9ENTE</name>